<evidence type="ECO:0000313" key="6">
    <source>
        <dbReference type="EMBL" id="GER37513.1"/>
    </source>
</evidence>
<keyword evidence="5" id="KW-0472">Membrane</keyword>
<protein>
    <submittedName>
        <fullName evidence="6">HIT zinc finger</fullName>
    </submittedName>
</protein>
<dbReference type="Pfam" id="PF15811">
    <property type="entry name" value="SVIP"/>
    <property type="match status" value="1"/>
</dbReference>
<keyword evidence="5" id="KW-1133">Transmembrane helix</keyword>
<evidence type="ECO:0000256" key="5">
    <source>
        <dbReference type="SAM" id="Phobius"/>
    </source>
</evidence>
<evidence type="ECO:0000313" key="7">
    <source>
        <dbReference type="Proteomes" id="UP000325081"/>
    </source>
</evidence>
<feature type="region of interest" description="Disordered" evidence="4">
    <location>
        <begin position="18"/>
        <end position="38"/>
    </location>
</feature>
<sequence length="125" mass="13743">MVGCFACFDGGSKQRRREEERLASEQARAKAAEAAQKRQEQFEQSAAGRAAKAQLAAAAKHNANTNKGEPVLKALELSYGRLDEALGWRTLIACGNNVEFLFFFFYVMNHLLVNGCFGGMIAKSH</sequence>
<evidence type="ECO:0000256" key="3">
    <source>
        <dbReference type="ARBA" id="ARBA00023288"/>
    </source>
</evidence>
<dbReference type="InterPro" id="IPR031632">
    <property type="entry name" value="SVIP"/>
</dbReference>
<keyword evidence="5" id="KW-0812">Transmembrane</keyword>
<evidence type="ECO:0000256" key="1">
    <source>
        <dbReference type="ARBA" id="ARBA00022707"/>
    </source>
</evidence>
<evidence type="ECO:0000256" key="2">
    <source>
        <dbReference type="ARBA" id="ARBA00023139"/>
    </source>
</evidence>
<keyword evidence="7" id="KW-1185">Reference proteome</keyword>
<dbReference type="AlphaFoldDB" id="A0A5A7PXB3"/>
<reference evidence="7" key="1">
    <citation type="journal article" date="2019" name="Curr. Biol.">
        <title>Genome Sequence of Striga asiatica Provides Insight into the Evolution of Plant Parasitism.</title>
        <authorList>
            <person name="Yoshida S."/>
            <person name="Kim S."/>
            <person name="Wafula E.K."/>
            <person name="Tanskanen J."/>
            <person name="Kim Y.M."/>
            <person name="Honaas L."/>
            <person name="Yang Z."/>
            <person name="Spallek T."/>
            <person name="Conn C.E."/>
            <person name="Ichihashi Y."/>
            <person name="Cheong K."/>
            <person name="Cui S."/>
            <person name="Der J.P."/>
            <person name="Gundlach H."/>
            <person name="Jiao Y."/>
            <person name="Hori C."/>
            <person name="Ishida J.K."/>
            <person name="Kasahara H."/>
            <person name="Kiba T."/>
            <person name="Kim M.S."/>
            <person name="Koo N."/>
            <person name="Laohavisit A."/>
            <person name="Lee Y.H."/>
            <person name="Lumba S."/>
            <person name="McCourt P."/>
            <person name="Mortimer J.C."/>
            <person name="Mutuku J.M."/>
            <person name="Nomura T."/>
            <person name="Sasaki-Sekimoto Y."/>
            <person name="Seto Y."/>
            <person name="Wang Y."/>
            <person name="Wakatake T."/>
            <person name="Sakakibara H."/>
            <person name="Demura T."/>
            <person name="Yamaguchi S."/>
            <person name="Yoneyama K."/>
            <person name="Manabe R.I."/>
            <person name="Nelson D.C."/>
            <person name="Schulman A.H."/>
            <person name="Timko M.P."/>
            <person name="dePamphilis C.W."/>
            <person name="Choi D."/>
            <person name="Shirasu K."/>
        </authorList>
    </citation>
    <scope>NUCLEOTIDE SEQUENCE [LARGE SCALE GENOMIC DNA]</scope>
    <source>
        <strain evidence="7">cv. UVA1</strain>
    </source>
</reference>
<organism evidence="6 7">
    <name type="scientific">Striga asiatica</name>
    <name type="common">Asiatic witchweed</name>
    <name type="synonym">Buchnera asiatica</name>
    <dbReference type="NCBI Taxonomy" id="4170"/>
    <lineage>
        <taxon>Eukaryota</taxon>
        <taxon>Viridiplantae</taxon>
        <taxon>Streptophyta</taxon>
        <taxon>Embryophyta</taxon>
        <taxon>Tracheophyta</taxon>
        <taxon>Spermatophyta</taxon>
        <taxon>Magnoliopsida</taxon>
        <taxon>eudicotyledons</taxon>
        <taxon>Gunneridae</taxon>
        <taxon>Pentapetalae</taxon>
        <taxon>asterids</taxon>
        <taxon>lamiids</taxon>
        <taxon>Lamiales</taxon>
        <taxon>Orobanchaceae</taxon>
        <taxon>Buchnereae</taxon>
        <taxon>Striga</taxon>
    </lineage>
</organism>
<keyword evidence="2" id="KW-0564">Palmitate</keyword>
<comment type="caution">
    <text evidence="6">The sequence shown here is derived from an EMBL/GenBank/DDBJ whole genome shotgun (WGS) entry which is preliminary data.</text>
</comment>
<keyword evidence="1" id="KW-0519">Myristate</keyword>
<dbReference type="EMBL" id="BKCP01005383">
    <property type="protein sequence ID" value="GER37513.1"/>
    <property type="molecule type" value="Genomic_DNA"/>
</dbReference>
<evidence type="ECO:0000256" key="4">
    <source>
        <dbReference type="SAM" id="MobiDB-lite"/>
    </source>
</evidence>
<keyword evidence="3" id="KW-0449">Lipoprotein</keyword>
<name>A0A5A7PXB3_STRAF</name>
<dbReference type="Proteomes" id="UP000325081">
    <property type="component" value="Unassembled WGS sequence"/>
</dbReference>
<feature type="transmembrane region" description="Helical" evidence="5">
    <location>
        <begin position="100"/>
        <end position="122"/>
    </location>
</feature>
<proteinExistence type="predicted"/>
<gene>
    <name evidence="6" type="ORF">STAS_13919</name>
</gene>
<accession>A0A5A7PXB3</accession>
<dbReference type="PANTHER" id="PTHR36813">
    <property type="entry name" value="TRANSMEMBRANE PROTEIN"/>
    <property type="match status" value="1"/>
</dbReference>
<dbReference type="OrthoDB" id="851563at2759"/>
<dbReference type="PANTHER" id="PTHR36813:SF1">
    <property type="entry name" value="TRANSMEMBRANE PROTEIN"/>
    <property type="match status" value="1"/>
</dbReference>